<gene>
    <name evidence="3" type="ORF">SAMN04488513_101719</name>
</gene>
<dbReference type="InterPro" id="IPR029058">
    <property type="entry name" value="AB_hydrolase_fold"/>
</dbReference>
<dbReference type="Pfam" id="PF20434">
    <property type="entry name" value="BD-FAE"/>
    <property type="match status" value="1"/>
</dbReference>
<sequence length="338" mass="37517">MKLCRTKKRAWAWRRIGSFMALLLLFVRAYPQSMAGLTGVRDTSYTTASAFARDVVGHPQIKMVEEFSFPSVREERNITYAALGKRELKLDIFKNTGEGNLGIGVIIVHGGGWRSGDRSQHYPLAQKLANLGYICFTPEYRLSTEALFPAAVYDLKAAVRWVRSHAGEYGLDPEKIAVCGFSAGGELAAFLGTTGNMPLFEGVTGETRYKSHVNAVIDIDGTLSFVHPESGEGDDSKGTSAATYWFGYPKKENPTLWEAASPLGYGGPNTPPTLFINSSVDRMHGGRDDYIRILDRYGIYSKVAVFGKAPHSFILYHPWFDPSVKVMDDFLKRVFTTR</sequence>
<keyword evidence="1" id="KW-0378">Hydrolase</keyword>
<protein>
    <submittedName>
        <fullName evidence="3">Acetyl esterase/lipase</fullName>
    </submittedName>
</protein>
<evidence type="ECO:0000313" key="4">
    <source>
        <dbReference type="Proteomes" id="UP000184543"/>
    </source>
</evidence>
<keyword evidence="4" id="KW-1185">Reference proteome</keyword>
<evidence type="ECO:0000256" key="1">
    <source>
        <dbReference type="ARBA" id="ARBA00022801"/>
    </source>
</evidence>
<dbReference type="Proteomes" id="UP000184543">
    <property type="component" value="Unassembled WGS sequence"/>
</dbReference>
<dbReference type="SUPFAM" id="SSF53474">
    <property type="entry name" value="alpha/beta-Hydrolases"/>
    <property type="match status" value="1"/>
</dbReference>
<dbReference type="GO" id="GO:0016787">
    <property type="term" value="F:hydrolase activity"/>
    <property type="evidence" value="ECO:0007669"/>
    <property type="project" value="UniProtKB-KW"/>
</dbReference>
<reference evidence="4" key="1">
    <citation type="submission" date="2016-11" db="EMBL/GenBank/DDBJ databases">
        <authorList>
            <person name="Varghese N."/>
            <person name="Submissions S."/>
        </authorList>
    </citation>
    <scope>NUCLEOTIDE SEQUENCE [LARGE SCALE GENOMIC DNA]</scope>
    <source>
        <strain evidence="4">DSM 19858</strain>
    </source>
</reference>
<dbReference type="InterPro" id="IPR049492">
    <property type="entry name" value="BD-FAE-like_dom"/>
</dbReference>
<dbReference type="PANTHER" id="PTHR48081:SF13">
    <property type="entry name" value="ALPHA_BETA HYDROLASE"/>
    <property type="match status" value="1"/>
</dbReference>
<evidence type="ECO:0000313" key="3">
    <source>
        <dbReference type="EMBL" id="SHI58715.1"/>
    </source>
</evidence>
<dbReference type="STRING" id="192903.SAMN04488513_101719"/>
<dbReference type="EMBL" id="FQYU01000001">
    <property type="protein sequence ID" value="SHI58715.1"/>
    <property type="molecule type" value="Genomic_DNA"/>
</dbReference>
<dbReference type="Gene3D" id="3.40.50.1820">
    <property type="entry name" value="alpha/beta hydrolase"/>
    <property type="match status" value="1"/>
</dbReference>
<dbReference type="PANTHER" id="PTHR48081">
    <property type="entry name" value="AB HYDROLASE SUPERFAMILY PROTEIN C4A8.06C"/>
    <property type="match status" value="1"/>
</dbReference>
<feature type="domain" description="BD-FAE-like" evidence="2">
    <location>
        <begin position="90"/>
        <end position="282"/>
    </location>
</feature>
<dbReference type="InterPro" id="IPR050300">
    <property type="entry name" value="GDXG_lipolytic_enzyme"/>
</dbReference>
<accession>A0A1M6CCE2</accession>
<organism evidence="3 4">
    <name type="scientific">Pseudozobellia thermophila</name>
    <dbReference type="NCBI Taxonomy" id="192903"/>
    <lineage>
        <taxon>Bacteria</taxon>
        <taxon>Pseudomonadati</taxon>
        <taxon>Bacteroidota</taxon>
        <taxon>Flavobacteriia</taxon>
        <taxon>Flavobacteriales</taxon>
        <taxon>Flavobacteriaceae</taxon>
        <taxon>Pseudozobellia</taxon>
    </lineage>
</organism>
<dbReference type="AlphaFoldDB" id="A0A1M6CCE2"/>
<name>A0A1M6CCE2_9FLAO</name>
<proteinExistence type="predicted"/>
<dbReference type="RefSeq" id="WP_244526715.1">
    <property type="nucleotide sequence ID" value="NZ_FQYU01000001.1"/>
</dbReference>
<evidence type="ECO:0000259" key="2">
    <source>
        <dbReference type="Pfam" id="PF20434"/>
    </source>
</evidence>